<keyword evidence="8" id="KW-1185">Reference proteome</keyword>
<dbReference type="VEuPathDB" id="VectorBase:LLONM1_000461"/>
<proteinExistence type="predicted"/>
<evidence type="ECO:0000256" key="1">
    <source>
        <dbReference type="ARBA" id="ARBA00022485"/>
    </source>
</evidence>
<dbReference type="InterPro" id="IPR011538">
    <property type="entry name" value="Nuo51_FMN-bd"/>
</dbReference>
<organism evidence="7 8">
    <name type="scientific">Lutzomyia longipalpis</name>
    <name type="common">Sand fly</name>
    <dbReference type="NCBI Taxonomy" id="7200"/>
    <lineage>
        <taxon>Eukaryota</taxon>
        <taxon>Metazoa</taxon>
        <taxon>Ecdysozoa</taxon>
        <taxon>Arthropoda</taxon>
        <taxon>Hexapoda</taxon>
        <taxon>Insecta</taxon>
        <taxon>Pterygota</taxon>
        <taxon>Neoptera</taxon>
        <taxon>Endopterygota</taxon>
        <taxon>Diptera</taxon>
        <taxon>Nematocera</taxon>
        <taxon>Psychodoidea</taxon>
        <taxon>Psychodidae</taxon>
        <taxon>Lutzomyia</taxon>
        <taxon>Lutzomyia</taxon>
    </lineage>
</organism>
<protein>
    <submittedName>
        <fullName evidence="7">Uncharacterized protein</fullName>
    </submittedName>
</protein>
<evidence type="ECO:0000256" key="4">
    <source>
        <dbReference type="ARBA" id="ARBA00023014"/>
    </source>
</evidence>
<dbReference type="AlphaFoldDB" id="A0A1B0GLI5"/>
<dbReference type="GO" id="GO:0005739">
    <property type="term" value="C:mitochondrion"/>
    <property type="evidence" value="ECO:0007669"/>
    <property type="project" value="GOC"/>
</dbReference>
<dbReference type="PANTHER" id="PTHR11780:SF10">
    <property type="entry name" value="NADH DEHYDROGENASE [UBIQUINONE] FLAVOPROTEIN 1, MITOCHONDRIAL"/>
    <property type="match status" value="1"/>
</dbReference>
<feature type="domain" description="NADH-ubiquinone oxidoreductase 51kDa subunit FMN-binding" evidence="5">
    <location>
        <begin position="13"/>
        <end position="148"/>
    </location>
</feature>
<dbReference type="Pfam" id="PF22461">
    <property type="entry name" value="SLBB_2"/>
    <property type="match status" value="1"/>
</dbReference>
<keyword evidence="1" id="KW-0004">4Fe-4S</keyword>
<reference evidence="7" key="1">
    <citation type="submission" date="2020-05" db="UniProtKB">
        <authorList>
            <consortium name="EnsemblMetazoa"/>
        </authorList>
    </citation>
    <scope>IDENTIFICATION</scope>
    <source>
        <strain evidence="7">Jacobina</strain>
    </source>
</reference>
<dbReference type="GO" id="GO:0006120">
    <property type="term" value="P:mitochondrial electron transport, NADH to ubiquinone"/>
    <property type="evidence" value="ECO:0007669"/>
    <property type="project" value="TreeGrafter"/>
</dbReference>
<evidence type="ECO:0000259" key="5">
    <source>
        <dbReference type="Pfam" id="PF01512"/>
    </source>
</evidence>
<dbReference type="PANTHER" id="PTHR11780">
    <property type="entry name" value="NADH-UBIQUINONE OXIDOREDUCTASE FLAVOPROTEIN 1 NDUFV1"/>
    <property type="match status" value="1"/>
</dbReference>
<sequence length="233" mass="25089">MKSRSRVSVVVVKLVSRLDSSDGCPKYPVVNADEGEPGTCKDRDIMRRDPHKLVEGCLIAGFAMGAQAALQHAIQHYLAGLIWKNACGSGYDFDVFMHRGAGAYNCGEETALFESSEEKQGKPRLKPPFSADIGVFRCPTTVPNVEIVAVSQSICCRSGVVGSTRNSGTKLFHISGYVNNPCTVEMSIPRKELIERHAGGVHGGWENLLAVIPSGSLTPGILQNICTEAWNGI</sequence>
<dbReference type="EnsemblMetazoa" id="LLOJ009975-RA">
    <property type="protein sequence ID" value="LLOJ009975-PA"/>
    <property type="gene ID" value="LLOJ009975"/>
</dbReference>
<dbReference type="EMBL" id="AJWK01035054">
    <property type="status" value="NOT_ANNOTATED_CDS"/>
    <property type="molecule type" value="Genomic_DNA"/>
</dbReference>
<accession>A0A1B0GLI5</accession>
<feature type="domain" description="SLBB" evidence="6">
    <location>
        <begin position="170"/>
        <end position="216"/>
    </location>
</feature>
<dbReference type="SUPFAM" id="SSF142984">
    <property type="entry name" value="Nqo1 middle domain-like"/>
    <property type="match status" value="1"/>
</dbReference>
<evidence type="ECO:0000259" key="6">
    <source>
        <dbReference type="Pfam" id="PF22461"/>
    </source>
</evidence>
<evidence type="ECO:0000256" key="2">
    <source>
        <dbReference type="ARBA" id="ARBA00022723"/>
    </source>
</evidence>
<keyword evidence="2" id="KW-0479">Metal-binding</keyword>
<dbReference type="Gene3D" id="3.10.20.600">
    <property type="match status" value="1"/>
</dbReference>
<dbReference type="GO" id="GO:0051539">
    <property type="term" value="F:4 iron, 4 sulfur cluster binding"/>
    <property type="evidence" value="ECO:0007669"/>
    <property type="project" value="UniProtKB-KW"/>
</dbReference>
<evidence type="ECO:0000313" key="8">
    <source>
        <dbReference type="Proteomes" id="UP000092461"/>
    </source>
</evidence>
<dbReference type="Proteomes" id="UP000092461">
    <property type="component" value="Unassembled WGS sequence"/>
</dbReference>
<dbReference type="Pfam" id="PF01512">
    <property type="entry name" value="Complex1_51K"/>
    <property type="match status" value="1"/>
</dbReference>
<dbReference type="Gene3D" id="3.40.50.11540">
    <property type="entry name" value="NADH-ubiquinone oxidoreductase 51kDa subunit"/>
    <property type="match status" value="2"/>
</dbReference>
<dbReference type="InterPro" id="IPR050837">
    <property type="entry name" value="ComplexI_51kDa_subunit"/>
</dbReference>
<name>A0A1B0GLI5_LUTLO</name>
<dbReference type="GO" id="GO:0046872">
    <property type="term" value="F:metal ion binding"/>
    <property type="evidence" value="ECO:0007669"/>
    <property type="project" value="UniProtKB-KW"/>
</dbReference>
<evidence type="ECO:0000256" key="3">
    <source>
        <dbReference type="ARBA" id="ARBA00023004"/>
    </source>
</evidence>
<evidence type="ECO:0000313" key="7">
    <source>
        <dbReference type="EnsemblMetazoa" id="LLOJ009975-PA"/>
    </source>
</evidence>
<dbReference type="VEuPathDB" id="VectorBase:LLOJ009975"/>
<keyword evidence="3" id="KW-0408">Iron</keyword>
<keyword evidence="4" id="KW-0411">Iron-sulfur</keyword>
<dbReference type="InterPro" id="IPR037225">
    <property type="entry name" value="Nuo51_FMN-bd_sf"/>
</dbReference>
<dbReference type="SUPFAM" id="SSF142019">
    <property type="entry name" value="Nqo1 FMN-binding domain-like"/>
    <property type="match status" value="1"/>
</dbReference>
<dbReference type="InterPro" id="IPR054765">
    <property type="entry name" value="SLBB_dom"/>
</dbReference>